<keyword evidence="3" id="KW-0418">Kinase</keyword>
<sequence>MNTASRERPALLLSRVDVERIEDLLERPQYRGLNTEALREELERAELVEPGDVPDDVITMNSTALVKVVDGQSEHEHELTLVYPRDADGGSDKVSILAPVGSALLGLRAGSSIDWPMPGGRSARLHVLSIRYQPEAAGELHR</sequence>
<dbReference type="InterPro" id="IPR036953">
    <property type="entry name" value="GreA/GreB_C_sf"/>
</dbReference>
<dbReference type="GO" id="GO:0070063">
    <property type="term" value="F:RNA polymerase binding"/>
    <property type="evidence" value="ECO:0007669"/>
    <property type="project" value="InterPro"/>
</dbReference>
<feature type="domain" description="Regulator of nucleoside diphosphate kinase N-terminal" evidence="2">
    <location>
        <begin position="9"/>
        <end position="48"/>
    </location>
</feature>
<proteinExistence type="predicted"/>
<dbReference type="Pfam" id="PF14760">
    <property type="entry name" value="Rnk_N"/>
    <property type="match status" value="1"/>
</dbReference>
<dbReference type="InterPro" id="IPR001437">
    <property type="entry name" value="Tscrpt_elong_fac_GreA/B_C"/>
</dbReference>
<feature type="domain" description="Transcription elongation factor GreA/GreB C-terminal" evidence="1">
    <location>
        <begin position="54"/>
        <end position="132"/>
    </location>
</feature>
<dbReference type="EMBL" id="CP060711">
    <property type="protein sequence ID" value="QNN47375.1"/>
    <property type="molecule type" value="Genomic_DNA"/>
</dbReference>
<gene>
    <name evidence="3" type="primary">rnk</name>
    <name evidence="3" type="ORF">H9L17_04265</name>
</gene>
<dbReference type="Pfam" id="PF01272">
    <property type="entry name" value="GreA_GreB"/>
    <property type="match status" value="1"/>
</dbReference>
<dbReference type="GO" id="GO:0032784">
    <property type="term" value="P:regulation of DNA-templated transcription elongation"/>
    <property type="evidence" value="ECO:0007669"/>
    <property type="project" value="InterPro"/>
</dbReference>
<organism evidence="3 4">
    <name type="scientific">Thermomonas brevis</name>
    <dbReference type="NCBI Taxonomy" id="215691"/>
    <lineage>
        <taxon>Bacteria</taxon>
        <taxon>Pseudomonadati</taxon>
        <taxon>Pseudomonadota</taxon>
        <taxon>Gammaproteobacteria</taxon>
        <taxon>Lysobacterales</taxon>
        <taxon>Lysobacteraceae</taxon>
        <taxon>Thermomonas</taxon>
    </lineage>
</organism>
<dbReference type="InterPro" id="IPR029462">
    <property type="entry name" value="Rnk_N"/>
</dbReference>
<name>A0A7G9QVK0_9GAMM</name>
<dbReference type="GO" id="GO:0003677">
    <property type="term" value="F:DNA binding"/>
    <property type="evidence" value="ECO:0007669"/>
    <property type="project" value="InterPro"/>
</dbReference>
<dbReference type="RefSeq" id="WP_187571122.1">
    <property type="nucleotide sequence ID" value="NZ_CP060711.1"/>
</dbReference>
<protein>
    <submittedName>
        <fullName evidence="3">Nucleoside diphosphate kinase regulator</fullName>
    </submittedName>
</protein>
<dbReference type="GO" id="GO:0006354">
    <property type="term" value="P:DNA-templated transcription elongation"/>
    <property type="evidence" value="ECO:0007669"/>
    <property type="project" value="TreeGrafter"/>
</dbReference>
<dbReference type="AlphaFoldDB" id="A0A7G9QVK0"/>
<accession>A0A7G9QVK0</accession>
<dbReference type="NCBIfam" id="NF004396">
    <property type="entry name" value="PRK05753.1"/>
    <property type="match status" value="1"/>
</dbReference>
<dbReference type="InterPro" id="IPR023459">
    <property type="entry name" value="Tscrpt_elong_fac_GreA/B_fam"/>
</dbReference>
<dbReference type="Gene3D" id="1.10.286.20">
    <property type="match status" value="1"/>
</dbReference>
<dbReference type="KEGG" id="tbv:H9L17_04265"/>
<keyword evidence="3" id="KW-0808">Transferase</keyword>
<evidence type="ECO:0000313" key="4">
    <source>
        <dbReference type="Proteomes" id="UP000515977"/>
    </source>
</evidence>
<dbReference type="GO" id="GO:0016301">
    <property type="term" value="F:kinase activity"/>
    <property type="evidence" value="ECO:0007669"/>
    <property type="project" value="UniProtKB-KW"/>
</dbReference>
<dbReference type="Proteomes" id="UP000515977">
    <property type="component" value="Chromosome"/>
</dbReference>
<evidence type="ECO:0000259" key="2">
    <source>
        <dbReference type="Pfam" id="PF14760"/>
    </source>
</evidence>
<dbReference type="Gene3D" id="3.10.50.30">
    <property type="entry name" value="Transcription elongation factor, GreA/GreB, C-terminal domain"/>
    <property type="match status" value="1"/>
</dbReference>
<evidence type="ECO:0000313" key="3">
    <source>
        <dbReference type="EMBL" id="QNN47375.1"/>
    </source>
</evidence>
<dbReference type="SUPFAM" id="SSF54534">
    <property type="entry name" value="FKBP-like"/>
    <property type="match status" value="1"/>
</dbReference>
<keyword evidence="4" id="KW-1185">Reference proteome</keyword>
<dbReference type="PANTHER" id="PTHR30437:SF5">
    <property type="entry name" value="REGULATOR OF NUCLEOSIDE DIPHOSPHATE KINASE"/>
    <property type="match status" value="1"/>
</dbReference>
<dbReference type="PANTHER" id="PTHR30437">
    <property type="entry name" value="TRANSCRIPTION ELONGATION FACTOR GREA"/>
    <property type="match status" value="1"/>
</dbReference>
<reference evidence="3 4" key="1">
    <citation type="submission" date="2020-08" db="EMBL/GenBank/DDBJ databases">
        <title>Genome sequence of Thermomonas brevis KACC 16975T.</title>
        <authorList>
            <person name="Hyun D.-W."/>
            <person name="Bae J.-W."/>
        </authorList>
    </citation>
    <scope>NUCLEOTIDE SEQUENCE [LARGE SCALE GENOMIC DNA]</scope>
    <source>
        <strain evidence="3 4">KACC 16975</strain>
    </source>
</reference>
<evidence type="ECO:0000259" key="1">
    <source>
        <dbReference type="Pfam" id="PF01272"/>
    </source>
</evidence>